<name>A0A1H3HBW2_9BACI</name>
<accession>A0A1H3HBW2</accession>
<organism evidence="1 2">
    <name type="scientific">Evansella caseinilytica</name>
    <dbReference type="NCBI Taxonomy" id="1503961"/>
    <lineage>
        <taxon>Bacteria</taxon>
        <taxon>Bacillati</taxon>
        <taxon>Bacillota</taxon>
        <taxon>Bacilli</taxon>
        <taxon>Bacillales</taxon>
        <taxon>Bacillaceae</taxon>
        <taxon>Evansella</taxon>
    </lineage>
</organism>
<evidence type="ECO:0000313" key="2">
    <source>
        <dbReference type="Proteomes" id="UP000198935"/>
    </source>
</evidence>
<gene>
    <name evidence="1" type="ORF">SAMN05421736_101429</name>
</gene>
<dbReference type="AlphaFoldDB" id="A0A1H3HBW2"/>
<dbReference type="Proteomes" id="UP000198935">
    <property type="component" value="Unassembled WGS sequence"/>
</dbReference>
<protein>
    <submittedName>
        <fullName evidence="1">Uncharacterized protein</fullName>
    </submittedName>
</protein>
<sequence>MEAGDSFTAAAAVLRSDKQKEAVSKAKRLKKYQGNGSVLVSSSASIALMSIQVPLRAMTQ</sequence>
<dbReference type="STRING" id="1503961.SAMN05421736_101429"/>
<evidence type="ECO:0000313" key="1">
    <source>
        <dbReference type="EMBL" id="SDY12274.1"/>
    </source>
</evidence>
<dbReference type="EMBL" id="FNPI01000001">
    <property type="protein sequence ID" value="SDY12274.1"/>
    <property type="molecule type" value="Genomic_DNA"/>
</dbReference>
<reference evidence="2" key="1">
    <citation type="submission" date="2016-10" db="EMBL/GenBank/DDBJ databases">
        <authorList>
            <person name="Varghese N."/>
            <person name="Submissions S."/>
        </authorList>
    </citation>
    <scope>NUCLEOTIDE SEQUENCE [LARGE SCALE GENOMIC DNA]</scope>
    <source>
        <strain evidence="2">SP</strain>
    </source>
</reference>
<proteinExistence type="predicted"/>
<keyword evidence="2" id="KW-1185">Reference proteome</keyword>